<evidence type="ECO:0000313" key="7">
    <source>
        <dbReference type="Proteomes" id="UP000070174"/>
    </source>
</evidence>
<dbReference type="PANTHER" id="PTHR14226:SF25">
    <property type="entry name" value="PHOSPHOESTERASE"/>
    <property type="match status" value="1"/>
</dbReference>
<dbReference type="AlphaFoldDB" id="A0A133PM81"/>
<dbReference type="InterPro" id="IPR050301">
    <property type="entry name" value="NTE"/>
</dbReference>
<dbReference type="PROSITE" id="PS51635">
    <property type="entry name" value="PNPLA"/>
    <property type="match status" value="1"/>
</dbReference>
<feature type="active site" description="Proton acceptor" evidence="4">
    <location>
        <position position="175"/>
    </location>
</feature>
<proteinExistence type="predicted"/>
<dbReference type="PANTHER" id="PTHR14226">
    <property type="entry name" value="NEUROPATHY TARGET ESTERASE/SWISS CHEESE D.MELANOGASTER"/>
    <property type="match status" value="1"/>
</dbReference>
<dbReference type="Pfam" id="PF01734">
    <property type="entry name" value="Patatin"/>
    <property type="match status" value="1"/>
</dbReference>
<dbReference type="SUPFAM" id="SSF52151">
    <property type="entry name" value="FabD/lysophospholipase-like"/>
    <property type="match status" value="1"/>
</dbReference>
<feature type="active site" description="Nucleophile" evidence="4">
    <location>
        <position position="52"/>
    </location>
</feature>
<protein>
    <submittedName>
        <fullName evidence="6">Phospholipase, patatin family</fullName>
    </submittedName>
</protein>
<evidence type="ECO:0000313" key="6">
    <source>
        <dbReference type="EMBL" id="KXA29632.1"/>
    </source>
</evidence>
<feature type="short sequence motif" description="GXSXG" evidence="4">
    <location>
        <begin position="50"/>
        <end position="54"/>
    </location>
</feature>
<dbReference type="Pfam" id="PF19890">
    <property type="entry name" value="DUF6363"/>
    <property type="match status" value="1"/>
</dbReference>
<dbReference type="Gene3D" id="3.40.1090.10">
    <property type="entry name" value="Cytosolic phospholipase A2 catalytic domain"/>
    <property type="match status" value="2"/>
</dbReference>
<evidence type="ECO:0000256" key="2">
    <source>
        <dbReference type="ARBA" id="ARBA00022963"/>
    </source>
</evidence>
<name>A0A133PM81_9FIRM</name>
<dbReference type="GO" id="GO:0016787">
    <property type="term" value="F:hydrolase activity"/>
    <property type="evidence" value="ECO:0007669"/>
    <property type="project" value="UniProtKB-UniRule"/>
</dbReference>
<keyword evidence="2 4" id="KW-0442">Lipid degradation</keyword>
<keyword evidence="3 4" id="KW-0443">Lipid metabolism</keyword>
<dbReference type="InterPro" id="IPR045943">
    <property type="entry name" value="DUF6363"/>
</dbReference>
<feature type="domain" description="PNPLA" evidence="5">
    <location>
        <begin position="19"/>
        <end position="188"/>
    </location>
</feature>
<evidence type="ECO:0000259" key="5">
    <source>
        <dbReference type="PROSITE" id="PS51635"/>
    </source>
</evidence>
<reference evidence="6 7" key="1">
    <citation type="submission" date="2016-01" db="EMBL/GenBank/DDBJ databases">
        <authorList>
            <person name="Oliw E.H."/>
        </authorList>
    </citation>
    <scope>NUCLEOTIDE SEQUENCE [LARGE SCALE GENOMIC DNA]</scope>
    <source>
        <strain evidence="6 7">CMW7756A</strain>
    </source>
</reference>
<dbReference type="PATRIC" id="fig|54005.3.peg.1240"/>
<evidence type="ECO:0000256" key="3">
    <source>
        <dbReference type="ARBA" id="ARBA00023098"/>
    </source>
</evidence>
<accession>A0A133PM81</accession>
<comment type="caution">
    <text evidence="6">The sequence shown here is derived from an EMBL/GenBank/DDBJ whole genome shotgun (WGS) entry which is preliminary data.</text>
</comment>
<dbReference type="InterPro" id="IPR016035">
    <property type="entry name" value="Acyl_Trfase/lysoPLipase"/>
</dbReference>
<dbReference type="CDD" id="cd07208">
    <property type="entry name" value="Pat_hypo_Ecoli_yjju_like"/>
    <property type="match status" value="1"/>
</dbReference>
<dbReference type="InterPro" id="IPR037483">
    <property type="entry name" value="YjjU-like"/>
</dbReference>
<dbReference type="GO" id="GO:0016042">
    <property type="term" value="P:lipid catabolic process"/>
    <property type="evidence" value="ECO:0007669"/>
    <property type="project" value="UniProtKB-UniRule"/>
</dbReference>
<evidence type="ECO:0000256" key="1">
    <source>
        <dbReference type="ARBA" id="ARBA00022801"/>
    </source>
</evidence>
<evidence type="ECO:0000256" key="4">
    <source>
        <dbReference type="PROSITE-ProRule" id="PRU01161"/>
    </source>
</evidence>
<gene>
    <name evidence="6" type="ORF">HMPREF3229_01257</name>
</gene>
<sequence length="297" mass="34179">MHYGKIDSKEGRIFMKLGFVDVGGGTRGIYGAGVFDYLMEEGISGDYFIGVSAGAANGASFLAKQPRRNFVFYNNYAFRKEYMSLHNYFKTGSYINLDYIYSDLSASNGENPLDYKTMMENPMEFEIVATDARTGRPKYFNKNDLIIDEYDPIKASCCVPVLCKPYVINKVPYFDGGLSDPIPFKRAFEAGCDKVILILTRPKDYFREKRKDKKFVRILRRNYPRLSKTFAKRYEVYNQSLREAIELEKENKIIIVAPSDIGNLKTLSQDHEQLENLYEMGRRDAKKVLSLENINKS</sequence>
<feature type="short sequence motif" description="DGA/G" evidence="4">
    <location>
        <begin position="175"/>
        <end position="177"/>
    </location>
</feature>
<organism evidence="6">
    <name type="scientific">Peptoniphilus harei</name>
    <dbReference type="NCBI Taxonomy" id="54005"/>
    <lineage>
        <taxon>Bacteria</taxon>
        <taxon>Bacillati</taxon>
        <taxon>Bacillota</taxon>
        <taxon>Tissierellia</taxon>
        <taxon>Tissierellales</taxon>
        <taxon>Peptoniphilaceae</taxon>
        <taxon>Peptoniphilus</taxon>
    </lineage>
</organism>
<dbReference type="InterPro" id="IPR002641">
    <property type="entry name" value="PNPLA_dom"/>
</dbReference>
<dbReference type="Proteomes" id="UP000070174">
    <property type="component" value="Unassembled WGS sequence"/>
</dbReference>
<feature type="short sequence motif" description="GXGXXG" evidence="4">
    <location>
        <begin position="23"/>
        <end position="28"/>
    </location>
</feature>
<keyword evidence="1 4" id="KW-0378">Hydrolase</keyword>
<dbReference type="EMBL" id="LRQE01000034">
    <property type="protein sequence ID" value="KXA29632.1"/>
    <property type="molecule type" value="Genomic_DNA"/>
</dbReference>